<accession>A0AAQ4DN29</accession>
<protein>
    <submittedName>
        <fullName evidence="1">Uncharacterized protein</fullName>
    </submittedName>
</protein>
<evidence type="ECO:0000313" key="1">
    <source>
        <dbReference type="EMBL" id="KAK8763869.1"/>
    </source>
</evidence>
<keyword evidence="2" id="KW-1185">Reference proteome</keyword>
<dbReference type="AlphaFoldDB" id="A0AAQ4DN29"/>
<proteinExistence type="predicted"/>
<gene>
    <name evidence="1" type="ORF">V5799_033522</name>
</gene>
<evidence type="ECO:0000313" key="2">
    <source>
        <dbReference type="Proteomes" id="UP001321473"/>
    </source>
</evidence>
<reference evidence="1 2" key="1">
    <citation type="journal article" date="2023" name="Arcadia Sci">
        <title>De novo assembly of a long-read Amblyomma americanum tick genome.</title>
        <authorList>
            <person name="Chou S."/>
            <person name="Poskanzer K.E."/>
            <person name="Rollins M."/>
            <person name="Thuy-Boun P.S."/>
        </authorList>
    </citation>
    <scope>NUCLEOTIDE SEQUENCE [LARGE SCALE GENOMIC DNA]</scope>
    <source>
        <strain evidence="1">F_SG_1</strain>
        <tissue evidence="1">Salivary glands</tissue>
    </source>
</reference>
<dbReference type="Proteomes" id="UP001321473">
    <property type="component" value="Unassembled WGS sequence"/>
</dbReference>
<organism evidence="1 2">
    <name type="scientific">Amblyomma americanum</name>
    <name type="common">Lone star tick</name>
    <dbReference type="NCBI Taxonomy" id="6943"/>
    <lineage>
        <taxon>Eukaryota</taxon>
        <taxon>Metazoa</taxon>
        <taxon>Ecdysozoa</taxon>
        <taxon>Arthropoda</taxon>
        <taxon>Chelicerata</taxon>
        <taxon>Arachnida</taxon>
        <taxon>Acari</taxon>
        <taxon>Parasitiformes</taxon>
        <taxon>Ixodida</taxon>
        <taxon>Ixodoidea</taxon>
        <taxon>Ixodidae</taxon>
        <taxon>Amblyomminae</taxon>
        <taxon>Amblyomma</taxon>
    </lineage>
</organism>
<dbReference type="EMBL" id="JARKHS020028894">
    <property type="protein sequence ID" value="KAK8763869.1"/>
    <property type="molecule type" value="Genomic_DNA"/>
</dbReference>
<name>A0AAQ4DN29_AMBAM</name>
<comment type="caution">
    <text evidence="1">The sequence shown here is derived from an EMBL/GenBank/DDBJ whole genome shotgun (WGS) entry which is preliminary data.</text>
</comment>
<sequence length="81" mass="8861">MGANYLILGQIASHNPCASATINFFVSRLATCSSRDRRDIGSSRAAATAALVLRDEPSNCQIRPCFQNRVPPVRARYHGNQ</sequence>